<name>A0A2R6S5Y6_9APHY</name>
<accession>A0A2R6S5Y6</accession>
<comment type="caution">
    <text evidence="2">The sequence shown here is derived from an EMBL/GenBank/DDBJ whole genome shotgun (WGS) entry which is preliminary data.</text>
</comment>
<proteinExistence type="predicted"/>
<dbReference type="STRING" id="98765.A0A2R6S5Y6"/>
<dbReference type="AlphaFoldDB" id="A0A2R6S5Y6"/>
<dbReference type="Proteomes" id="UP000186601">
    <property type="component" value="Unassembled WGS sequence"/>
</dbReference>
<gene>
    <name evidence="2" type="ORF">PHLCEN_2v500</name>
</gene>
<dbReference type="OrthoDB" id="10261361at2759"/>
<sequence length="264" mass="28552">MTVKDLAALYDSRGPDTPIYSDTDQTSPDISAARRAKFLAHPLLRHNASQPQSYTHVDSLGDHSQQEALNTNDNLTTDTPDPIPQYTSSANGTVAEVETLEKGTCRTHDFGRSSWTIESETVVDGDHHEMKVLSSRGTTITEALPIISPSSTITNNPTVLHHHLGPHSPIAASVVFSRNASPLSFPDLDKNIASLPAPSFPSSVLSAGQDTSIFPPMELLAASGKSLEDLENNSQIPHWWQSRNTLFGAMVSIALSITVRVYSL</sequence>
<feature type="region of interest" description="Disordered" evidence="1">
    <location>
        <begin position="70"/>
        <end position="91"/>
    </location>
</feature>
<protein>
    <submittedName>
        <fullName evidence="2">Uncharacterized protein</fullName>
    </submittedName>
</protein>
<keyword evidence="3" id="KW-1185">Reference proteome</keyword>
<evidence type="ECO:0000313" key="3">
    <source>
        <dbReference type="Proteomes" id="UP000186601"/>
    </source>
</evidence>
<dbReference type="EMBL" id="MLYV02000033">
    <property type="protein sequence ID" value="PSS37676.1"/>
    <property type="molecule type" value="Genomic_DNA"/>
</dbReference>
<evidence type="ECO:0000256" key="1">
    <source>
        <dbReference type="SAM" id="MobiDB-lite"/>
    </source>
</evidence>
<evidence type="ECO:0000313" key="2">
    <source>
        <dbReference type="EMBL" id="PSS37676.1"/>
    </source>
</evidence>
<reference evidence="2 3" key="1">
    <citation type="submission" date="2018-02" db="EMBL/GenBank/DDBJ databases">
        <title>Genome sequence of the basidiomycete white-rot fungus Phlebia centrifuga.</title>
        <authorList>
            <person name="Granchi Z."/>
            <person name="Peng M."/>
            <person name="de Vries R.P."/>
            <person name="Hilden K."/>
            <person name="Makela M.R."/>
            <person name="Grigoriev I."/>
            <person name="Riley R."/>
        </authorList>
    </citation>
    <scope>NUCLEOTIDE SEQUENCE [LARGE SCALE GENOMIC DNA]</scope>
    <source>
        <strain evidence="2 3">FBCC195</strain>
    </source>
</reference>
<organism evidence="2 3">
    <name type="scientific">Hermanssonia centrifuga</name>
    <dbReference type="NCBI Taxonomy" id="98765"/>
    <lineage>
        <taxon>Eukaryota</taxon>
        <taxon>Fungi</taxon>
        <taxon>Dikarya</taxon>
        <taxon>Basidiomycota</taxon>
        <taxon>Agaricomycotina</taxon>
        <taxon>Agaricomycetes</taxon>
        <taxon>Polyporales</taxon>
        <taxon>Meruliaceae</taxon>
        <taxon>Hermanssonia</taxon>
    </lineage>
</organism>
<feature type="compositionally biased region" description="Low complexity" evidence="1">
    <location>
        <begin position="70"/>
        <end position="80"/>
    </location>
</feature>